<dbReference type="SUPFAM" id="SSF46689">
    <property type="entry name" value="Homeodomain-like"/>
    <property type="match status" value="1"/>
</dbReference>
<evidence type="ECO:0000259" key="4">
    <source>
        <dbReference type="PROSITE" id="PS50977"/>
    </source>
</evidence>
<sequence length="239" mass="26434">MGSSLYTLPYGLRTNLGQGRFWTGHGKAPKPHGMTSSPSDPMQEAPAYPANGKRLSRADWIAAAIRVMADSSVEQVRVEKLAIDLKASKGSFYWHFKDRNALLAAVLEEWQARSTLMVQERLMRDEPDVSLRIKRLMELPFHSAAAARAADLELAIMGWARRSEAARAAVSAVDAARTAYLAEQFVELGCASDNAAWRAHQAYALLRYVAQRTDLLITARQDMIAKLHARLTQDCAAGH</sequence>
<proteinExistence type="predicted"/>
<accession>A0ABU1MR32</accession>
<organism evidence="5 6">
    <name type="scientific">Novosphingobium capsulatum</name>
    <dbReference type="NCBI Taxonomy" id="13688"/>
    <lineage>
        <taxon>Bacteria</taxon>
        <taxon>Pseudomonadati</taxon>
        <taxon>Pseudomonadota</taxon>
        <taxon>Alphaproteobacteria</taxon>
        <taxon>Sphingomonadales</taxon>
        <taxon>Sphingomonadaceae</taxon>
        <taxon>Novosphingobium</taxon>
    </lineage>
</organism>
<reference evidence="5 6" key="1">
    <citation type="submission" date="2023-07" db="EMBL/GenBank/DDBJ databases">
        <title>Sorghum-associated microbial communities from plants grown in Nebraska, USA.</title>
        <authorList>
            <person name="Schachtman D."/>
        </authorList>
    </citation>
    <scope>NUCLEOTIDE SEQUENCE [LARGE SCALE GENOMIC DNA]</scope>
    <source>
        <strain evidence="5 6">DS1027</strain>
    </source>
</reference>
<dbReference type="Proteomes" id="UP001184150">
    <property type="component" value="Unassembled WGS sequence"/>
</dbReference>
<protein>
    <submittedName>
        <fullName evidence="5">AcrR family transcriptional regulator</fullName>
    </submittedName>
</protein>
<dbReference type="PROSITE" id="PS50977">
    <property type="entry name" value="HTH_TETR_2"/>
    <property type="match status" value="1"/>
</dbReference>
<feature type="DNA-binding region" description="H-T-H motif" evidence="2">
    <location>
        <begin position="77"/>
        <end position="96"/>
    </location>
</feature>
<keyword evidence="6" id="KW-1185">Reference proteome</keyword>
<evidence type="ECO:0000313" key="6">
    <source>
        <dbReference type="Proteomes" id="UP001184150"/>
    </source>
</evidence>
<feature type="domain" description="HTH tetR-type" evidence="4">
    <location>
        <begin position="54"/>
        <end position="114"/>
    </location>
</feature>
<dbReference type="Pfam" id="PF00440">
    <property type="entry name" value="TetR_N"/>
    <property type="match status" value="1"/>
</dbReference>
<name>A0ABU1MR32_9SPHN</name>
<dbReference type="InterPro" id="IPR009057">
    <property type="entry name" value="Homeodomain-like_sf"/>
</dbReference>
<keyword evidence="1 2" id="KW-0238">DNA-binding</keyword>
<dbReference type="EMBL" id="JAVDRD010000009">
    <property type="protein sequence ID" value="MDR6512477.1"/>
    <property type="molecule type" value="Genomic_DNA"/>
</dbReference>
<dbReference type="InterPro" id="IPR001647">
    <property type="entry name" value="HTH_TetR"/>
</dbReference>
<gene>
    <name evidence="5" type="ORF">J2792_003360</name>
</gene>
<dbReference type="RefSeq" id="WP_309806017.1">
    <property type="nucleotide sequence ID" value="NZ_JAVDRD010000009.1"/>
</dbReference>
<comment type="caution">
    <text evidence="5">The sequence shown here is derived from an EMBL/GenBank/DDBJ whole genome shotgun (WGS) entry which is preliminary data.</text>
</comment>
<feature type="region of interest" description="Disordered" evidence="3">
    <location>
        <begin position="21"/>
        <end position="45"/>
    </location>
</feature>
<evidence type="ECO:0000256" key="1">
    <source>
        <dbReference type="ARBA" id="ARBA00023125"/>
    </source>
</evidence>
<evidence type="ECO:0000313" key="5">
    <source>
        <dbReference type="EMBL" id="MDR6512477.1"/>
    </source>
</evidence>
<dbReference type="Gene3D" id="1.10.357.10">
    <property type="entry name" value="Tetracycline Repressor, domain 2"/>
    <property type="match status" value="1"/>
</dbReference>
<evidence type="ECO:0000256" key="3">
    <source>
        <dbReference type="SAM" id="MobiDB-lite"/>
    </source>
</evidence>
<evidence type="ECO:0000256" key="2">
    <source>
        <dbReference type="PROSITE-ProRule" id="PRU00335"/>
    </source>
</evidence>